<proteinExistence type="predicted"/>
<feature type="signal peptide" evidence="2">
    <location>
        <begin position="1"/>
        <end position="19"/>
    </location>
</feature>
<dbReference type="EMBL" id="JAVREK010000008">
    <property type="protein sequence ID" value="MDT0302472.1"/>
    <property type="molecule type" value="Genomic_DNA"/>
</dbReference>
<accession>A0ABU2KT81</accession>
<reference evidence="4" key="1">
    <citation type="submission" date="2023-07" db="EMBL/GenBank/DDBJ databases">
        <title>30 novel species of actinomycetes from the DSMZ collection.</title>
        <authorList>
            <person name="Nouioui I."/>
        </authorList>
    </citation>
    <scope>NUCLEOTIDE SEQUENCE [LARGE SCALE GENOMIC DNA]</scope>
    <source>
        <strain evidence="4">DSM 45055</strain>
    </source>
</reference>
<evidence type="ECO:0000256" key="2">
    <source>
        <dbReference type="SAM" id="SignalP"/>
    </source>
</evidence>
<evidence type="ECO:0008006" key="5">
    <source>
        <dbReference type="Google" id="ProtNLM"/>
    </source>
</evidence>
<organism evidence="3 4">
    <name type="scientific">Streptomonospora wellingtoniae</name>
    <dbReference type="NCBI Taxonomy" id="3075544"/>
    <lineage>
        <taxon>Bacteria</taxon>
        <taxon>Bacillati</taxon>
        <taxon>Actinomycetota</taxon>
        <taxon>Actinomycetes</taxon>
        <taxon>Streptosporangiales</taxon>
        <taxon>Nocardiopsidaceae</taxon>
        <taxon>Streptomonospora</taxon>
    </lineage>
</organism>
<gene>
    <name evidence="3" type="ORF">RM446_10170</name>
</gene>
<evidence type="ECO:0000313" key="4">
    <source>
        <dbReference type="Proteomes" id="UP001183226"/>
    </source>
</evidence>
<dbReference type="RefSeq" id="WP_311544955.1">
    <property type="nucleotide sequence ID" value="NZ_JAVREK010000008.1"/>
</dbReference>
<evidence type="ECO:0000256" key="1">
    <source>
        <dbReference type="SAM" id="MobiDB-lite"/>
    </source>
</evidence>
<name>A0ABU2KT81_9ACTN</name>
<keyword evidence="4" id="KW-1185">Reference proteome</keyword>
<dbReference type="Proteomes" id="UP001183226">
    <property type="component" value="Unassembled WGS sequence"/>
</dbReference>
<feature type="region of interest" description="Disordered" evidence="1">
    <location>
        <begin position="24"/>
        <end position="104"/>
    </location>
</feature>
<feature type="chain" id="PRO_5045685507" description="Lipoprotein" evidence="2">
    <location>
        <begin position="20"/>
        <end position="159"/>
    </location>
</feature>
<evidence type="ECO:0000313" key="3">
    <source>
        <dbReference type="EMBL" id="MDT0302472.1"/>
    </source>
</evidence>
<protein>
    <recommendedName>
        <fullName evidence="5">Lipoprotein</fullName>
    </recommendedName>
</protein>
<keyword evidence="2" id="KW-0732">Signal</keyword>
<sequence>MKRAVGAAAVVAAIAGLVAGCGGDDGGSGGSGGSGGVPTSDPPTSDAGGSAAPSPEQAAEGGMNGVWKSTADGGGVRTLTVVGGKVRTEGDPACPGTLDPVESGSTARVELDCEASGPGPEAGTAALNAEDDHLIVTWDGTDGMPQAFTRTEEEPVIAE</sequence>
<feature type="compositionally biased region" description="Gly residues" evidence="1">
    <location>
        <begin position="24"/>
        <end position="36"/>
    </location>
</feature>
<comment type="caution">
    <text evidence="3">The sequence shown here is derived from an EMBL/GenBank/DDBJ whole genome shotgun (WGS) entry which is preliminary data.</text>
</comment>
<dbReference type="PROSITE" id="PS51257">
    <property type="entry name" value="PROKAR_LIPOPROTEIN"/>
    <property type="match status" value="1"/>
</dbReference>